<organism evidence="1 2">
    <name type="scientific">Elsinoe ampelina</name>
    <dbReference type="NCBI Taxonomy" id="302913"/>
    <lineage>
        <taxon>Eukaryota</taxon>
        <taxon>Fungi</taxon>
        <taxon>Dikarya</taxon>
        <taxon>Ascomycota</taxon>
        <taxon>Pezizomycotina</taxon>
        <taxon>Dothideomycetes</taxon>
        <taxon>Dothideomycetidae</taxon>
        <taxon>Myriangiales</taxon>
        <taxon>Elsinoaceae</taxon>
        <taxon>Elsinoe</taxon>
    </lineage>
</organism>
<dbReference type="EMBL" id="ML992510">
    <property type="protein sequence ID" value="KAF2221331.1"/>
    <property type="molecule type" value="Genomic_DNA"/>
</dbReference>
<dbReference type="Proteomes" id="UP000799538">
    <property type="component" value="Unassembled WGS sequence"/>
</dbReference>
<reference evidence="2" key="1">
    <citation type="journal article" date="2020" name="Stud. Mycol.">
        <title>101 Dothideomycetes genomes: A test case for predicting lifestyles and emergence of pathogens.</title>
        <authorList>
            <person name="Haridas S."/>
            <person name="Albert R."/>
            <person name="Binder M."/>
            <person name="Bloem J."/>
            <person name="LaButti K."/>
            <person name="Salamov A."/>
            <person name="Andreopoulos B."/>
            <person name="Baker S."/>
            <person name="Barry K."/>
            <person name="Bills G."/>
            <person name="Bluhm B."/>
            <person name="Cannon C."/>
            <person name="Castanera R."/>
            <person name="Culley D."/>
            <person name="Daum C."/>
            <person name="Ezra D."/>
            <person name="Gonzalez J."/>
            <person name="Henrissat B."/>
            <person name="Kuo A."/>
            <person name="Liang C."/>
            <person name="Lipzen A."/>
            <person name="Lutzoni F."/>
            <person name="Magnuson J."/>
            <person name="Mondo S."/>
            <person name="Nolan M."/>
            <person name="Ohm R."/>
            <person name="Pangilinan J."/>
            <person name="Park H.-J."/>
            <person name="Ramirez L."/>
            <person name="Alfaro M."/>
            <person name="Sun H."/>
            <person name="Tritt A."/>
            <person name="Yoshinaga Y."/>
            <person name="Zwiers L.-H."/>
            <person name="Turgeon B."/>
            <person name="Goodwin S."/>
            <person name="Spatafora J."/>
            <person name="Crous P."/>
            <person name="Grigoriev I."/>
        </authorList>
    </citation>
    <scope>NUCLEOTIDE SEQUENCE [LARGE SCALE GENOMIC DNA]</scope>
    <source>
        <strain evidence="2">CECT 20119</strain>
    </source>
</reference>
<evidence type="ECO:0000313" key="1">
    <source>
        <dbReference type="EMBL" id="KAF2221331.1"/>
    </source>
</evidence>
<evidence type="ECO:0000313" key="2">
    <source>
        <dbReference type="Proteomes" id="UP000799538"/>
    </source>
</evidence>
<protein>
    <submittedName>
        <fullName evidence="1">Uncharacterized protein</fullName>
    </submittedName>
</protein>
<proteinExistence type="predicted"/>
<dbReference type="AlphaFoldDB" id="A0A6A6G6D4"/>
<keyword evidence="2" id="KW-1185">Reference proteome</keyword>
<dbReference type="OrthoDB" id="4424523at2759"/>
<gene>
    <name evidence="1" type="ORF">BDZ85DRAFT_283404</name>
</gene>
<name>A0A6A6G6D4_9PEZI</name>
<accession>A0A6A6G6D4</accession>
<sequence>MANANTPLMREPALTAPNQHDRLEAEMRHLGQTTWGFVIYRCTFASNDDWEKVMAKLKQQDMTLDEWPSYALKPHLRDGLKYTVFEDRALDGATKEQVLEQFKGWLDTEPWRSEQPLSDKTIRLAARYDICLMIDEASLKSILDVRLQGGRDDEEVSIGYVYALRYEANSPPDPDENYWWMRISFDDLSIRWYDLLSRDGWHNEHKQHPDIALG</sequence>